<keyword evidence="1" id="KW-0732">Signal</keyword>
<keyword evidence="3" id="KW-1185">Reference proteome</keyword>
<feature type="chain" id="PRO_5008533892" description="DUF4331 domain-containing protein" evidence="1">
    <location>
        <begin position="32"/>
        <end position="219"/>
    </location>
</feature>
<evidence type="ECO:0000313" key="2">
    <source>
        <dbReference type="EMBL" id="ANY18585.1"/>
    </source>
</evidence>
<accession>A0A1B2A948</accession>
<evidence type="ECO:0000256" key="1">
    <source>
        <dbReference type="SAM" id="SignalP"/>
    </source>
</evidence>
<evidence type="ECO:0008006" key="4">
    <source>
        <dbReference type="Google" id="ProtNLM"/>
    </source>
</evidence>
<proteinExistence type="predicted"/>
<protein>
    <recommendedName>
        <fullName evidence="4">DUF4331 domain-containing protein</fullName>
    </recommendedName>
</protein>
<name>A0A1B2A948_9SPHN</name>
<evidence type="ECO:0000313" key="3">
    <source>
        <dbReference type="Proteomes" id="UP000092932"/>
    </source>
</evidence>
<organism evidence="2 3">
    <name type="scientific">Tsuneonella dongtanensis</name>
    <dbReference type="NCBI Taxonomy" id="692370"/>
    <lineage>
        <taxon>Bacteria</taxon>
        <taxon>Pseudomonadati</taxon>
        <taxon>Pseudomonadota</taxon>
        <taxon>Alphaproteobacteria</taxon>
        <taxon>Sphingomonadales</taxon>
        <taxon>Erythrobacteraceae</taxon>
        <taxon>Tsuneonella</taxon>
    </lineage>
</organism>
<dbReference type="AlphaFoldDB" id="A0A1B2A948"/>
<dbReference type="Proteomes" id="UP000092932">
    <property type="component" value="Chromosome"/>
</dbReference>
<reference evidence="2 3" key="1">
    <citation type="submission" date="2016-07" db="EMBL/GenBank/DDBJ databases">
        <title>Complete genome sequence of Altererythrobacter dongtanensis KCTC 22672, a type strain with esterase isolated from tidal flat.</title>
        <authorList>
            <person name="Cheng H."/>
            <person name="Wu Y.-H."/>
            <person name="Zhou P."/>
            <person name="Huo Y.-Y."/>
            <person name="Wang C.-S."/>
            <person name="Xu X.-W."/>
        </authorList>
    </citation>
    <scope>NUCLEOTIDE SEQUENCE [LARGE SCALE GENOMIC DNA]</scope>
    <source>
        <strain evidence="2 3">KCTC 22672</strain>
    </source>
</reference>
<dbReference type="KEGG" id="ado:A6F68_00049"/>
<sequence length="219" mass="23740">MARLRNLARMAGSTAVAAAAVLVLTGAPNRAADHLDPPTRTDPSVDPTVDLPGDIADVFAWHGPGTVRLAVTFGGPNNPNAPAFYDRDVLYKLFISTAPPDDTPEITIRVQFGQGTRPNEHGVRFQGIPGVTGTIEGPVETTLEKDGVRARAGLHDDPFFFDSRGLRESRTTGQIRFNNTRDFFAAQNDTAFVIEVPRERLGNGTIKLWSTTQRFGGQL</sequence>
<dbReference type="STRING" id="692370.A6F68_00049"/>
<gene>
    <name evidence="2" type="ORF">A6F68_00049</name>
</gene>
<feature type="signal peptide" evidence="1">
    <location>
        <begin position="1"/>
        <end position="31"/>
    </location>
</feature>
<dbReference type="EMBL" id="CP016591">
    <property type="protein sequence ID" value="ANY18585.1"/>
    <property type="molecule type" value="Genomic_DNA"/>
</dbReference>